<evidence type="ECO:0000313" key="11">
    <source>
        <dbReference type="Proteomes" id="UP000694867"/>
    </source>
</evidence>
<dbReference type="Pfam" id="PF07842">
    <property type="entry name" value="GCFC"/>
    <property type="match status" value="1"/>
</dbReference>
<keyword evidence="6 7" id="KW-0539">Nucleus</keyword>
<dbReference type="PROSITE" id="PS50174">
    <property type="entry name" value="G_PATCH"/>
    <property type="match status" value="1"/>
</dbReference>
<dbReference type="Proteomes" id="UP000694867">
    <property type="component" value="Unplaced"/>
</dbReference>
<gene>
    <name evidence="12" type="primary">LOC100905817</name>
</gene>
<keyword evidence="11" id="KW-1185">Reference proteome</keyword>
<accession>A0AAJ6QRD7</accession>
<dbReference type="Pfam" id="PF01585">
    <property type="entry name" value="G-patch"/>
    <property type="match status" value="1"/>
</dbReference>
<evidence type="ECO:0000256" key="6">
    <source>
        <dbReference type="ARBA" id="ARBA00023242"/>
    </source>
</evidence>
<dbReference type="AlphaFoldDB" id="A0AAJ6QRD7"/>
<dbReference type="GO" id="GO:0000390">
    <property type="term" value="P:spliceosomal complex disassembly"/>
    <property type="evidence" value="ECO:0007669"/>
    <property type="project" value="InterPro"/>
</dbReference>
<evidence type="ECO:0000256" key="2">
    <source>
        <dbReference type="ARBA" id="ARBA00010900"/>
    </source>
</evidence>
<proteinExistence type="inferred from homology"/>
<dbReference type="PANTHER" id="PTHR23329">
    <property type="entry name" value="TUFTELIN-INTERACTING PROTEIN 11-RELATED"/>
    <property type="match status" value="1"/>
</dbReference>
<keyword evidence="3 7" id="KW-0507">mRNA processing</keyword>
<comment type="subcellular location">
    <subcellularLocation>
        <location evidence="1 7">Nucleus</location>
    </subcellularLocation>
</comment>
<evidence type="ECO:0000256" key="7">
    <source>
        <dbReference type="PIRNR" id="PIRNR017706"/>
    </source>
</evidence>
<name>A0AAJ6QRD7_9ACAR</name>
<dbReference type="InterPro" id="IPR024933">
    <property type="entry name" value="TFP11"/>
</dbReference>
<keyword evidence="5 7" id="KW-0508">mRNA splicing</keyword>
<evidence type="ECO:0000259" key="10">
    <source>
        <dbReference type="PROSITE" id="PS50174"/>
    </source>
</evidence>
<evidence type="ECO:0000256" key="4">
    <source>
        <dbReference type="ARBA" id="ARBA00022728"/>
    </source>
</evidence>
<evidence type="ECO:0000256" key="3">
    <source>
        <dbReference type="ARBA" id="ARBA00022664"/>
    </source>
</evidence>
<evidence type="ECO:0000256" key="9">
    <source>
        <dbReference type="SAM" id="MobiDB-lite"/>
    </source>
</evidence>
<dbReference type="GO" id="GO:0071008">
    <property type="term" value="C:U2-type post-mRNA release spliceosomal complex"/>
    <property type="evidence" value="ECO:0007669"/>
    <property type="project" value="TreeGrafter"/>
</dbReference>
<keyword evidence="4 7" id="KW-0747">Spliceosome</keyword>
<sequence length="791" mass="90120">MADDDVEIEDFSVTDWDLENEFNPNRTRYRQTREDRIYGIWAERAGPSAAGADDDDDDDGEAAGGGRPSFRGAPGGKSTNIAFVSSGSSLYNEKPQEDEDNQESVEFKKARKKPRSMAGPSGVFAGERSALGSSIGTWEKHTRGMGAKLLLQMGYQPGKGLGKNLQGISEPVEATVRKGKGAIGAYGPEKAAQRIAELEEGETKQKREANQWRKGEKKIKYIYKSLEEVQKESGVFVERQIGPKGKVIDMTGPEQRVLSGYHQIAQQHHRPEEDIGTKGPQGNFTLPELEDNLDVLIKACESDIKRSTRRIESEQDRITNLKFQQERVDLEREESEKVARTLSKLAASLAELEAGCGPQAIRRLSVGELCIKFRRLVDEFETEVNQFELLDLAPLIIFPLMKDFLSAWNPLENPRYGIEVFQQWQAILERPHRPRNAPDYYHNLMWEVWCPPVRHAIFRWSPRNPVSRLQEENRLVVLLETWKSLIPAGVLKHLYEQIILPKIQQEVDQWDPLQDTVPIHTWIHPWLPLMSDLLEPVYQPIRMKLAHALTKWHPSDSSAKAILEPWVGVMPKGSLEAFIATNIIPKLGVVLQNFVIDPRNQEFKSWEWFTDWADVAPAPALAAVLDKYFFPKFHPVLFQLLQTSRNYEDVSHWFSGWKAAFPDQLLQDVRIREQFRLALDTMNRAVSGQPFHAVRTPETFSAQVPSVQQQARERSVAALLAQSSKVTFKEGLEQRAYEKGILFAPIPNRKQDERQVYQLGNSILYLERNTIFVYNGKTWVPTSMESLLDSC</sequence>
<feature type="compositionally biased region" description="Polar residues" evidence="9">
    <location>
        <begin position="77"/>
        <end position="91"/>
    </location>
</feature>
<dbReference type="InterPro" id="IPR022783">
    <property type="entry name" value="GCFC_dom"/>
</dbReference>
<keyword evidence="8" id="KW-0175">Coiled coil</keyword>
<dbReference type="Pfam" id="PF12457">
    <property type="entry name" value="TIP_N"/>
    <property type="match status" value="1"/>
</dbReference>
<protein>
    <submittedName>
        <fullName evidence="12">Tuftelin-interacting protein 11</fullName>
    </submittedName>
</protein>
<comment type="similarity">
    <text evidence="2 7">Belongs to the TFP11/STIP family.</text>
</comment>
<dbReference type="PIRSF" id="PIRSF017706">
    <property type="entry name" value="TFIP11"/>
    <property type="match status" value="1"/>
</dbReference>
<evidence type="ECO:0000256" key="1">
    <source>
        <dbReference type="ARBA" id="ARBA00004123"/>
    </source>
</evidence>
<dbReference type="InterPro" id="IPR000467">
    <property type="entry name" value="G_patch_dom"/>
</dbReference>
<dbReference type="InterPro" id="IPR045211">
    <property type="entry name" value="TFP11/STIP/Ntr1"/>
</dbReference>
<evidence type="ECO:0000313" key="12">
    <source>
        <dbReference type="RefSeq" id="XP_003741381.1"/>
    </source>
</evidence>
<dbReference type="GeneID" id="100905817"/>
<reference evidence="12" key="1">
    <citation type="submission" date="2025-08" db="UniProtKB">
        <authorList>
            <consortium name="RefSeq"/>
        </authorList>
    </citation>
    <scope>IDENTIFICATION</scope>
</reference>
<dbReference type="SMART" id="SM00443">
    <property type="entry name" value="G_patch"/>
    <property type="match status" value="1"/>
</dbReference>
<organism evidence="11 12">
    <name type="scientific">Galendromus occidentalis</name>
    <name type="common">western predatory mite</name>
    <dbReference type="NCBI Taxonomy" id="34638"/>
    <lineage>
        <taxon>Eukaryota</taxon>
        <taxon>Metazoa</taxon>
        <taxon>Ecdysozoa</taxon>
        <taxon>Arthropoda</taxon>
        <taxon>Chelicerata</taxon>
        <taxon>Arachnida</taxon>
        <taxon>Acari</taxon>
        <taxon>Parasitiformes</taxon>
        <taxon>Mesostigmata</taxon>
        <taxon>Gamasina</taxon>
        <taxon>Phytoseioidea</taxon>
        <taxon>Phytoseiidae</taxon>
        <taxon>Typhlodrominae</taxon>
        <taxon>Galendromus</taxon>
    </lineage>
</organism>
<feature type="coiled-coil region" evidence="8">
    <location>
        <begin position="297"/>
        <end position="324"/>
    </location>
</feature>
<evidence type="ECO:0000256" key="5">
    <source>
        <dbReference type="ARBA" id="ARBA00023187"/>
    </source>
</evidence>
<dbReference type="InterPro" id="IPR022159">
    <property type="entry name" value="STIP/TFIP11_N"/>
</dbReference>
<dbReference type="KEGG" id="goe:100905817"/>
<feature type="compositionally biased region" description="Acidic residues" evidence="9">
    <location>
        <begin position="52"/>
        <end position="61"/>
    </location>
</feature>
<dbReference type="RefSeq" id="XP_003741381.1">
    <property type="nucleotide sequence ID" value="XM_003741333.2"/>
</dbReference>
<dbReference type="PANTHER" id="PTHR23329:SF1">
    <property type="entry name" value="TUFTELIN-INTERACTING PROTEIN 11"/>
    <property type="match status" value="1"/>
</dbReference>
<feature type="region of interest" description="Disordered" evidence="9">
    <location>
        <begin position="19"/>
        <end position="127"/>
    </location>
</feature>
<evidence type="ECO:0000256" key="8">
    <source>
        <dbReference type="SAM" id="Coils"/>
    </source>
</evidence>
<dbReference type="CTD" id="44238"/>
<dbReference type="GO" id="GO:0003676">
    <property type="term" value="F:nucleic acid binding"/>
    <property type="evidence" value="ECO:0007669"/>
    <property type="project" value="InterPro"/>
</dbReference>
<feature type="domain" description="G-patch" evidence="10">
    <location>
        <begin position="142"/>
        <end position="188"/>
    </location>
</feature>